<name>A0ABQ8H7Q9_9ROSI</name>
<dbReference type="PANTHER" id="PTHR33103">
    <property type="entry name" value="OS01G0153900 PROTEIN"/>
    <property type="match status" value="1"/>
</dbReference>
<keyword evidence="2" id="KW-1185">Reference proteome</keyword>
<evidence type="ECO:0000313" key="2">
    <source>
        <dbReference type="Proteomes" id="UP000827721"/>
    </source>
</evidence>
<proteinExistence type="predicted"/>
<dbReference type="PANTHER" id="PTHR33103:SF27">
    <property type="entry name" value="OS04G0594700 PROTEIN"/>
    <property type="match status" value="1"/>
</dbReference>
<dbReference type="Pfam" id="PF05056">
    <property type="entry name" value="DUF674"/>
    <property type="match status" value="3"/>
</dbReference>
<dbReference type="Proteomes" id="UP000827721">
    <property type="component" value="Unassembled WGS sequence"/>
</dbReference>
<evidence type="ECO:0000313" key="1">
    <source>
        <dbReference type="EMBL" id="KAH7549950.1"/>
    </source>
</evidence>
<sequence>MDYEIGLNEKEPERRGCDARDRGVFVKGLTWLIVSDKLEVMPASTETSLYLLSKLEIKDGSTIEEFNIHITQQLVGPQDDHPVRNSSLSMHLYVLEQKKMKFYLNDLLFSFLTIPLGYLVKEMSGSTSKGCINHLYNSAEEALYQKSYEHKDMLLTPGLARSGIFDVNAMNPKSDYHEHTRGGFGMESAMFNITDNLIITPISPVSCLSFLKELNVPFDDIEERVVHVGDEEVLRLLVASFVSESALTDAFLRDPNLNPES</sequence>
<comment type="caution">
    <text evidence="1">The sequence shown here is derived from an EMBL/GenBank/DDBJ whole genome shotgun (WGS) entry which is preliminary data.</text>
</comment>
<accession>A0ABQ8H7Q9</accession>
<gene>
    <name evidence="1" type="ORF">JRO89_XS13G0109900</name>
</gene>
<dbReference type="InterPro" id="IPR007750">
    <property type="entry name" value="DUF674"/>
</dbReference>
<organism evidence="1 2">
    <name type="scientific">Xanthoceras sorbifolium</name>
    <dbReference type="NCBI Taxonomy" id="99658"/>
    <lineage>
        <taxon>Eukaryota</taxon>
        <taxon>Viridiplantae</taxon>
        <taxon>Streptophyta</taxon>
        <taxon>Embryophyta</taxon>
        <taxon>Tracheophyta</taxon>
        <taxon>Spermatophyta</taxon>
        <taxon>Magnoliopsida</taxon>
        <taxon>eudicotyledons</taxon>
        <taxon>Gunneridae</taxon>
        <taxon>Pentapetalae</taxon>
        <taxon>rosids</taxon>
        <taxon>malvids</taxon>
        <taxon>Sapindales</taxon>
        <taxon>Sapindaceae</taxon>
        <taxon>Xanthoceroideae</taxon>
        <taxon>Xanthoceras</taxon>
    </lineage>
</organism>
<dbReference type="EMBL" id="JAFEMO010000013">
    <property type="protein sequence ID" value="KAH7549950.1"/>
    <property type="molecule type" value="Genomic_DNA"/>
</dbReference>
<protein>
    <submittedName>
        <fullName evidence="1">Uncharacterized protein</fullName>
    </submittedName>
</protein>
<reference evidence="1 2" key="1">
    <citation type="submission" date="2021-02" db="EMBL/GenBank/DDBJ databases">
        <title>Plant Genome Project.</title>
        <authorList>
            <person name="Zhang R.-G."/>
        </authorList>
    </citation>
    <scope>NUCLEOTIDE SEQUENCE [LARGE SCALE GENOMIC DNA]</scope>
    <source>
        <tissue evidence="1">Leaves</tissue>
    </source>
</reference>